<sequence>MSQSTDHSHLELQNFVKIVSSLLLKLQPTIFQYILGERFIFPTCDNSRDFPVNYDTSPDLFPAMLSEFVSLVGQNPIFDDNLATFLTDCELDLQMFLYPQSKKFVQFILSRNIIIRKLKIVGTHLAFFERDRS</sequence>
<reference evidence="1" key="1">
    <citation type="submission" date="2023-04" db="EMBL/GenBank/DDBJ databases">
        <title>Ambrosiozyma monospora NBRC 10751.</title>
        <authorList>
            <person name="Ichikawa N."/>
            <person name="Sato H."/>
            <person name="Tonouchi N."/>
        </authorList>
    </citation>
    <scope>NUCLEOTIDE SEQUENCE</scope>
    <source>
        <strain evidence="1">NBRC 10751</strain>
    </source>
</reference>
<accession>A0ACB5SSU4</accession>
<organism evidence="1 2">
    <name type="scientific">Ambrosiozyma monospora</name>
    <name type="common">Yeast</name>
    <name type="synonym">Endomycopsis monosporus</name>
    <dbReference type="NCBI Taxonomy" id="43982"/>
    <lineage>
        <taxon>Eukaryota</taxon>
        <taxon>Fungi</taxon>
        <taxon>Dikarya</taxon>
        <taxon>Ascomycota</taxon>
        <taxon>Saccharomycotina</taxon>
        <taxon>Pichiomycetes</taxon>
        <taxon>Pichiales</taxon>
        <taxon>Pichiaceae</taxon>
        <taxon>Ambrosiozyma</taxon>
    </lineage>
</organism>
<proteinExistence type="predicted"/>
<protein>
    <submittedName>
        <fullName evidence="1">Unnamed protein product</fullName>
    </submittedName>
</protein>
<dbReference type="Proteomes" id="UP001165064">
    <property type="component" value="Unassembled WGS sequence"/>
</dbReference>
<comment type="caution">
    <text evidence="1">The sequence shown here is derived from an EMBL/GenBank/DDBJ whole genome shotgun (WGS) entry which is preliminary data.</text>
</comment>
<keyword evidence="2" id="KW-1185">Reference proteome</keyword>
<evidence type="ECO:0000313" key="1">
    <source>
        <dbReference type="EMBL" id="GME71934.1"/>
    </source>
</evidence>
<name>A0ACB5SSU4_AMBMO</name>
<evidence type="ECO:0000313" key="2">
    <source>
        <dbReference type="Proteomes" id="UP001165064"/>
    </source>
</evidence>
<gene>
    <name evidence="1" type="ORF">Amon02_000077500</name>
</gene>
<dbReference type="EMBL" id="BSXS01000309">
    <property type="protein sequence ID" value="GME71934.1"/>
    <property type="molecule type" value="Genomic_DNA"/>
</dbReference>